<name>A0A2V1E7L7_9PLEO</name>
<dbReference type="AlphaFoldDB" id="A0A2V1E7L7"/>
<dbReference type="OrthoDB" id="3787418at2759"/>
<evidence type="ECO:0000256" key="1">
    <source>
        <dbReference type="SAM" id="MobiDB-lite"/>
    </source>
</evidence>
<organism evidence="2 3">
    <name type="scientific">Periconia macrospinosa</name>
    <dbReference type="NCBI Taxonomy" id="97972"/>
    <lineage>
        <taxon>Eukaryota</taxon>
        <taxon>Fungi</taxon>
        <taxon>Dikarya</taxon>
        <taxon>Ascomycota</taxon>
        <taxon>Pezizomycotina</taxon>
        <taxon>Dothideomycetes</taxon>
        <taxon>Pleosporomycetidae</taxon>
        <taxon>Pleosporales</taxon>
        <taxon>Massarineae</taxon>
        <taxon>Periconiaceae</taxon>
        <taxon>Periconia</taxon>
    </lineage>
</organism>
<keyword evidence="3" id="KW-1185">Reference proteome</keyword>
<feature type="region of interest" description="Disordered" evidence="1">
    <location>
        <begin position="254"/>
        <end position="275"/>
    </location>
</feature>
<evidence type="ECO:0000313" key="2">
    <source>
        <dbReference type="EMBL" id="PVI06069.1"/>
    </source>
</evidence>
<accession>A0A2V1E7L7</accession>
<reference evidence="2 3" key="1">
    <citation type="journal article" date="2018" name="Sci. Rep.">
        <title>Comparative genomics provides insights into the lifestyle and reveals functional heterogeneity of dark septate endophytic fungi.</title>
        <authorList>
            <person name="Knapp D.G."/>
            <person name="Nemeth J.B."/>
            <person name="Barry K."/>
            <person name="Hainaut M."/>
            <person name="Henrissat B."/>
            <person name="Johnson J."/>
            <person name="Kuo A."/>
            <person name="Lim J.H.P."/>
            <person name="Lipzen A."/>
            <person name="Nolan M."/>
            <person name="Ohm R.A."/>
            <person name="Tamas L."/>
            <person name="Grigoriev I.V."/>
            <person name="Spatafora J.W."/>
            <person name="Nagy L.G."/>
            <person name="Kovacs G.M."/>
        </authorList>
    </citation>
    <scope>NUCLEOTIDE SEQUENCE [LARGE SCALE GENOMIC DNA]</scope>
    <source>
        <strain evidence="2 3">DSE2036</strain>
    </source>
</reference>
<evidence type="ECO:0000313" key="3">
    <source>
        <dbReference type="Proteomes" id="UP000244855"/>
    </source>
</evidence>
<proteinExistence type="predicted"/>
<sequence length="275" mass="31390">MPPKRKYQESTTIVYGAEVPWLQPLATSIEEPTSPTQDTLPSNPSAATPADDVIWESAKLAYLLYHKLDVDANLAHVLNYVGVNEDTPEHNKWAKKISLKQTQWKGAILNKSLLDHVKEVVRKWHIAHAYKSFKALEQEERERIWMQEYDKDPKRIITAIMKPVIGVVDMANVFNPELTEEEDRAKMSAVRVMLRNKYLFGCEVTYKHRILENRVDACSREWVAYPDLEAFAHTIVPIANVPIRLQLPPVQSNSATKKQKVEAEPQPAEASDVIV</sequence>
<gene>
    <name evidence="2" type="ORF">DM02DRAFT_649980</name>
</gene>
<dbReference type="Proteomes" id="UP000244855">
    <property type="component" value="Unassembled WGS sequence"/>
</dbReference>
<dbReference type="EMBL" id="KZ805310">
    <property type="protein sequence ID" value="PVI06069.1"/>
    <property type="molecule type" value="Genomic_DNA"/>
</dbReference>
<protein>
    <submittedName>
        <fullName evidence="2">Uncharacterized protein</fullName>
    </submittedName>
</protein>